<comment type="similarity">
    <text evidence="2">Belongs to the DUF177 domain family.</text>
</comment>
<evidence type="ECO:0000256" key="1">
    <source>
        <dbReference type="ARBA" id="ARBA00002868"/>
    </source>
</evidence>
<dbReference type="eggNOG" id="COG1399">
    <property type="taxonomic scope" value="Bacteria"/>
</dbReference>
<dbReference type="PANTHER" id="PTHR38099:SF1">
    <property type="entry name" value="LARGE RIBOSOMAL RNA SUBUNIT ACCUMULATION PROTEIN YCED"/>
    <property type="match status" value="1"/>
</dbReference>
<dbReference type="Proteomes" id="UP000005380">
    <property type="component" value="Chromosome"/>
</dbReference>
<organism evidence="6 7">
    <name type="scientific">Thiomicrospira aerophila AL3</name>
    <dbReference type="NCBI Taxonomy" id="717772"/>
    <lineage>
        <taxon>Bacteria</taxon>
        <taxon>Pseudomonadati</taxon>
        <taxon>Pseudomonadota</taxon>
        <taxon>Gammaproteobacteria</taxon>
        <taxon>Thiotrichales</taxon>
        <taxon>Piscirickettsiaceae</taxon>
        <taxon>Thiomicrospira</taxon>
    </lineage>
</organism>
<dbReference type="AlphaFoldDB" id="W0DQL1"/>
<dbReference type="KEGG" id="tao:THIAE_03145"/>
<accession>W0DQL1</accession>
<dbReference type="RefSeq" id="WP_006459330.1">
    <property type="nucleotide sequence ID" value="NZ_CP007030.1"/>
</dbReference>
<evidence type="ECO:0000256" key="5">
    <source>
        <dbReference type="ARBA" id="ARBA00031841"/>
    </source>
</evidence>
<dbReference type="STRING" id="717772.THIAE_03145"/>
<reference evidence="6 7" key="1">
    <citation type="submission" date="2013-12" db="EMBL/GenBank/DDBJ databases">
        <authorList>
            <consortium name="DOE Joint Genome Institute"/>
            <person name="Kappler U."/>
            <person name="Huntemann M."/>
            <person name="Han J."/>
            <person name="Chen A."/>
            <person name="Kyrpides N."/>
            <person name="Mavromatis K."/>
            <person name="Markowitz V."/>
            <person name="Palaniappan K."/>
            <person name="Ivanova N."/>
            <person name="Schaumberg A."/>
            <person name="Pati A."/>
            <person name="Liolios K."/>
            <person name="Nordberg H.P."/>
            <person name="Cantor M.N."/>
            <person name="Hua S.X."/>
            <person name="Woyke T."/>
        </authorList>
    </citation>
    <scope>NUCLEOTIDE SEQUENCE [LARGE SCALE GENOMIC DNA]</scope>
    <source>
        <strain evidence="7">AL2</strain>
    </source>
</reference>
<dbReference type="HOGENOM" id="CLU_094127_2_0_6"/>
<evidence type="ECO:0000256" key="3">
    <source>
        <dbReference type="ARBA" id="ARBA00015716"/>
    </source>
</evidence>
<keyword evidence="4" id="KW-0690">Ribosome biogenesis</keyword>
<evidence type="ECO:0000313" key="7">
    <source>
        <dbReference type="Proteomes" id="UP000005380"/>
    </source>
</evidence>
<keyword evidence="7" id="KW-1185">Reference proteome</keyword>
<dbReference type="GO" id="GO:0005829">
    <property type="term" value="C:cytosol"/>
    <property type="evidence" value="ECO:0007669"/>
    <property type="project" value="TreeGrafter"/>
</dbReference>
<dbReference type="PANTHER" id="PTHR38099">
    <property type="entry name" value="LARGE RIBOSOMAL RNA SUBUNIT ACCUMULATION PROTEIN YCED"/>
    <property type="match status" value="1"/>
</dbReference>
<dbReference type="Pfam" id="PF02620">
    <property type="entry name" value="YceD"/>
    <property type="match status" value="1"/>
</dbReference>
<sequence>MFTRLPDLVDPQFYAEQKRQIKAKVAQAQLPRLVQAVASPQGDVFVEMRFFKQKQTGAPAFELQLKTELTLTCQRTLGSYTQPVESAIRGVFLPAMQLAEELDADWEVYNLPEDKISLIPIIEDEVLLAIPMVPRVEGEVLTWSASAEPAELSPDEDKANPFLALAKLKSKPE</sequence>
<comment type="function">
    <text evidence="1">Plays a role in synthesis, processing and/or stability of 23S rRNA.</text>
</comment>
<evidence type="ECO:0000256" key="4">
    <source>
        <dbReference type="ARBA" id="ARBA00022517"/>
    </source>
</evidence>
<dbReference type="InterPro" id="IPR003772">
    <property type="entry name" value="YceD"/>
</dbReference>
<dbReference type="FunCoup" id="W0DQL1">
    <property type="interactions" value="114"/>
</dbReference>
<dbReference type="GO" id="GO:0042254">
    <property type="term" value="P:ribosome biogenesis"/>
    <property type="evidence" value="ECO:0007669"/>
    <property type="project" value="UniProtKB-KW"/>
</dbReference>
<name>W0DQL1_9GAMM</name>
<evidence type="ECO:0000256" key="2">
    <source>
        <dbReference type="ARBA" id="ARBA00010740"/>
    </source>
</evidence>
<dbReference type="InterPro" id="IPR039255">
    <property type="entry name" value="YceD_bac"/>
</dbReference>
<protein>
    <recommendedName>
        <fullName evidence="3">Large ribosomal RNA subunit accumulation protein YceD</fullName>
    </recommendedName>
    <alternativeName>
        <fullName evidence="5">23S rRNA accumulation protein YceD</fullName>
    </alternativeName>
</protein>
<proteinExistence type="inferred from homology"/>
<evidence type="ECO:0000313" key="6">
    <source>
        <dbReference type="EMBL" id="AHF00905.1"/>
    </source>
</evidence>
<dbReference type="OrthoDB" id="9786771at2"/>
<dbReference type="InParanoid" id="W0DQL1"/>
<gene>
    <name evidence="6" type="ORF">THIAE_03145</name>
</gene>
<dbReference type="EMBL" id="CP007030">
    <property type="protein sequence ID" value="AHF00905.1"/>
    <property type="molecule type" value="Genomic_DNA"/>
</dbReference>